<dbReference type="GO" id="GO:0005886">
    <property type="term" value="C:plasma membrane"/>
    <property type="evidence" value="ECO:0007669"/>
    <property type="project" value="UniProtKB-SubCell"/>
</dbReference>
<evidence type="ECO:0000256" key="5">
    <source>
        <dbReference type="ARBA" id="ARBA00023136"/>
    </source>
</evidence>
<sequence length="283" mass="30467">MRRVTAFWQALPVRAALRVARLLGPVRASNVFGALARWLGPLLPVSRIARVNLRLALPGADHAAILAGMWENLGRLAGEAPHLAGLRETASGPGWEILGAEHLPVAGPAILVSAHIGNWEVLPTVLAARGLPVASLYRAPDNPVVGRILRRLRGGGPALLPKGGRGALAAARHLARGGMLGLLADQKLNEGLAIPFFGRPAMTTPAPAILARRFACPLVPGRVQRLGPARFRILVEPALPPDPDPAVTMTAVNARIEAWVRERPEEWLWLHRRWPKALYRLDG</sequence>
<comment type="subcellular location">
    <subcellularLocation>
        <location evidence="1">Cell inner membrane</location>
    </subcellularLocation>
</comment>
<dbReference type="CDD" id="cd07984">
    <property type="entry name" value="LPLAT_LABLAT-like"/>
    <property type="match status" value="1"/>
</dbReference>
<accession>A0A2W7ILZ6</accession>
<protein>
    <submittedName>
        <fullName evidence="7">KDO2-lipid IV(A) lauroyltransferase</fullName>
    </submittedName>
</protein>
<dbReference type="InterPro" id="IPR004960">
    <property type="entry name" value="LipA_acyltrans"/>
</dbReference>
<dbReference type="EMBL" id="QKYU01000007">
    <property type="protein sequence ID" value="PZW47121.1"/>
    <property type="molecule type" value="Genomic_DNA"/>
</dbReference>
<keyword evidence="6" id="KW-0012">Acyltransferase</keyword>
<evidence type="ECO:0000256" key="6">
    <source>
        <dbReference type="ARBA" id="ARBA00023315"/>
    </source>
</evidence>
<keyword evidence="3" id="KW-0997">Cell inner membrane</keyword>
<dbReference type="Pfam" id="PF03279">
    <property type="entry name" value="Lip_A_acyltrans"/>
    <property type="match status" value="1"/>
</dbReference>
<keyword evidence="5" id="KW-0472">Membrane</keyword>
<evidence type="ECO:0000313" key="8">
    <source>
        <dbReference type="Proteomes" id="UP000249688"/>
    </source>
</evidence>
<dbReference type="GO" id="GO:0009247">
    <property type="term" value="P:glycolipid biosynthetic process"/>
    <property type="evidence" value="ECO:0007669"/>
    <property type="project" value="UniProtKB-ARBA"/>
</dbReference>
<proteinExistence type="predicted"/>
<dbReference type="PANTHER" id="PTHR30606">
    <property type="entry name" value="LIPID A BIOSYNTHESIS LAUROYL ACYLTRANSFERASE"/>
    <property type="match status" value="1"/>
</dbReference>
<dbReference type="PANTHER" id="PTHR30606:SF9">
    <property type="entry name" value="LIPID A BIOSYNTHESIS LAUROYLTRANSFERASE"/>
    <property type="match status" value="1"/>
</dbReference>
<dbReference type="OrthoDB" id="9801955at2"/>
<name>A0A2W7ILZ6_9PROT</name>
<dbReference type="RefSeq" id="WP_111397705.1">
    <property type="nucleotide sequence ID" value="NZ_QKYU01000007.1"/>
</dbReference>
<evidence type="ECO:0000256" key="1">
    <source>
        <dbReference type="ARBA" id="ARBA00004533"/>
    </source>
</evidence>
<evidence type="ECO:0000256" key="2">
    <source>
        <dbReference type="ARBA" id="ARBA00022475"/>
    </source>
</evidence>
<keyword evidence="2" id="KW-1003">Cell membrane</keyword>
<evidence type="ECO:0000313" key="7">
    <source>
        <dbReference type="EMBL" id="PZW47121.1"/>
    </source>
</evidence>
<comment type="caution">
    <text evidence="7">The sequence shown here is derived from an EMBL/GenBank/DDBJ whole genome shotgun (WGS) entry which is preliminary data.</text>
</comment>
<dbReference type="AlphaFoldDB" id="A0A2W7ILZ6"/>
<reference evidence="7 8" key="1">
    <citation type="submission" date="2018-06" db="EMBL/GenBank/DDBJ databases">
        <title>Genomic Encyclopedia of Archaeal and Bacterial Type Strains, Phase II (KMG-II): from individual species to whole genera.</title>
        <authorList>
            <person name="Goeker M."/>
        </authorList>
    </citation>
    <scope>NUCLEOTIDE SEQUENCE [LARGE SCALE GENOMIC DNA]</scope>
    <source>
        <strain evidence="7 8">DSM 24525</strain>
    </source>
</reference>
<keyword evidence="4 7" id="KW-0808">Transferase</keyword>
<evidence type="ECO:0000256" key="3">
    <source>
        <dbReference type="ARBA" id="ARBA00022519"/>
    </source>
</evidence>
<dbReference type="GO" id="GO:0016746">
    <property type="term" value="F:acyltransferase activity"/>
    <property type="evidence" value="ECO:0007669"/>
    <property type="project" value="UniProtKB-KW"/>
</dbReference>
<keyword evidence="8" id="KW-1185">Reference proteome</keyword>
<gene>
    <name evidence="7" type="ORF">C8P66_107159</name>
</gene>
<organism evidence="7 8">
    <name type="scientific">Humitalea rosea</name>
    <dbReference type="NCBI Taxonomy" id="990373"/>
    <lineage>
        <taxon>Bacteria</taxon>
        <taxon>Pseudomonadati</taxon>
        <taxon>Pseudomonadota</taxon>
        <taxon>Alphaproteobacteria</taxon>
        <taxon>Acetobacterales</taxon>
        <taxon>Roseomonadaceae</taxon>
        <taxon>Humitalea</taxon>
    </lineage>
</organism>
<evidence type="ECO:0000256" key="4">
    <source>
        <dbReference type="ARBA" id="ARBA00022679"/>
    </source>
</evidence>
<dbReference type="Proteomes" id="UP000249688">
    <property type="component" value="Unassembled WGS sequence"/>
</dbReference>